<name>A0AC34G3H1_9BILA</name>
<accession>A0AC34G3H1</accession>
<organism evidence="1 2">
    <name type="scientific">Panagrolaimus sp. ES5</name>
    <dbReference type="NCBI Taxonomy" id="591445"/>
    <lineage>
        <taxon>Eukaryota</taxon>
        <taxon>Metazoa</taxon>
        <taxon>Ecdysozoa</taxon>
        <taxon>Nematoda</taxon>
        <taxon>Chromadorea</taxon>
        <taxon>Rhabditida</taxon>
        <taxon>Tylenchina</taxon>
        <taxon>Panagrolaimomorpha</taxon>
        <taxon>Panagrolaimoidea</taxon>
        <taxon>Panagrolaimidae</taxon>
        <taxon>Panagrolaimus</taxon>
    </lineage>
</organism>
<reference evidence="2" key="1">
    <citation type="submission" date="2022-11" db="UniProtKB">
        <authorList>
            <consortium name="WormBaseParasite"/>
        </authorList>
    </citation>
    <scope>IDENTIFICATION</scope>
</reference>
<evidence type="ECO:0000313" key="2">
    <source>
        <dbReference type="WBParaSite" id="ES5_v2.g24341.t1"/>
    </source>
</evidence>
<sequence length="216" mass="24347">MSTKSCNLSNYKLQTFAGTNFPQFTDLNLNENYKCSKIDPFQSKIISNKNGGVFYAFNKPIDFNTIDSRGRTKDLWNKFGEQQLSLKFAENSNIYDSEKVQYEKQWKNDGGESSTKSSTLSLHIAAYENAVEDRGDSDAVLTDEKLNSSSKLGKTWKNAKQLFAKSSPPATTSCFEIPRQQTDSPRTPEIFQFKTSQRMFNPNSPGTPKPKTSEKG</sequence>
<dbReference type="WBParaSite" id="ES5_v2.g24341.t1">
    <property type="protein sequence ID" value="ES5_v2.g24341.t1"/>
    <property type="gene ID" value="ES5_v2.g24341"/>
</dbReference>
<protein>
    <submittedName>
        <fullName evidence="2">Uncharacterized protein</fullName>
    </submittedName>
</protein>
<evidence type="ECO:0000313" key="1">
    <source>
        <dbReference type="Proteomes" id="UP000887579"/>
    </source>
</evidence>
<proteinExistence type="predicted"/>
<dbReference type="Proteomes" id="UP000887579">
    <property type="component" value="Unplaced"/>
</dbReference>